<keyword evidence="1" id="KW-0812">Transmembrane</keyword>
<dbReference type="Proteomes" id="UP000440694">
    <property type="component" value="Unassembled WGS sequence"/>
</dbReference>
<dbReference type="EMBL" id="WMBQ01000001">
    <property type="protein sequence ID" value="MTD92748.1"/>
    <property type="molecule type" value="Genomic_DNA"/>
</dbReference>
<comment type="caution">
    <text evidence="2">The sequence shown here is derived from an EMBL/GenBank/DDBJ whole genome shotgun (WGS) entry which is preliminary data.</text>
</comment>
<organism evidence="2 3">
    <name type="scientific">Hyphomicrobium album</name>
    <dbReference type="NCBI Taxonomy" id="2665159"/>
    <lineage>
        <taxon>Bacteria</taxon>
        <taxon>Pseudomonadati</taxon>
        <taxon>Pseudomonadota</taxon>
        <taxon>Alphaproteobacteria</taxon>
        <taxon>Hyphomicrobiales</taxon>
        <taxon>Hyphomicrobiaceae</taxon>
        <taxon>Hyphomicrobium</taxon>
    </lineage>
</organism>
<accession>A0A6I3KDX6</accession>
<protein>
    <submittedName>
        <fullName evidence="2">CcoQ/FixQ family Cbb3-type cytochrome c oxidase assembly chaperone</fullName>
    </submittedName>
</protein>
<keyword evidence="1" id="KW-0472">Membrane</keyword>
<dbReference type="Pfam" id="PF05545">
    <property type="entry name" value="FixQ"/>
    <property type="match status" value="1"/>
</dbReference>
<dbReference type="AlphaFoldDB" id="A0A6I3KDX6"/>
<evidence type="ECO:0000313" key="2">
    <source>
        <dbReference type="EMBL" id="MTD92748.1"/>
    </source>
</evidence>
<dbReference type="CDD" id="cd01324">
    <property type="entry name" value="cbb3_Oxidase_CcoQ"/>
    <property type="match status" value="1"/>
</dbReference>
<feature type="transmembrane region" description="Helical" evidence="1">
    <location>
        <begin position="12"/>
        <end position="31"/>
    </location>
</feature>
<evidence type="ECO:0000313" key="3">
    <source>
        <dbReference type="Proteomes" id="UP000440694"/>
    </source>
</evidence>
<proteinExistence type="predicted"/>
<sequence length="58" mass="6320">MTHQAATVLSQTIALILFVGLFVGILAYVFWPGNKAKFDEAAELPLDDDNDKPEGDGR</sequence>
<dbReference type="RefSeq" id="WP_154737341.1">
    <property type="nucleotide sequence ID" value="NZ_WMBQ01000001.1"/>
</dbReference>
<reference evidence="2 3" key="1">
    <citation type="submission" date="2019-11" db="EMBL/GenBank/DDBJ databases">
        <title>Identification of a novel strain.</title>
        <authorList>
            <person name="Xu Q."/>
            <person name="Wang G."/>
        </authorList>
    </citation>
    <scope>NUCLEOTIDE SEQUENCE [LARGE SCALE GENOMIC DNA]</scope>
    <source>
        <strain evidence="3">xq</strain>
    </source>
</reference>
<gene>
    <name evidence="2" type="ORF">GIW81_00170</name>
</gene>
<name>A0A6I3KDX6_9HYPH</name>
<keyword evidence="1" id="KW-1133">Transmembrane helix</keyword>
<keyword evidence="3" id="KW-1185">Reference proteome</keyword>
<dbReference type="InterPro" id="IPR008621">
    <property type="entry name" value="Cbb3-typ_cyt_oxidase_comp"/>
</dbReference>
<evidence type="ECO:0000256" key="1">
    <source>
        <dbReference type="SAM" id="Phobius"/>
    </source>
</evidence>